<dbReference type="SMART" id="SM00443">
    <property type="entry name" value="G_patch"/>
    <property type="match status" value="1"/>
</dbReference>
<dbReference type="InterPro" id="IPR039146">
    <property type="entry name" value="GPANK1"/>
</dbReference>
<gene>
    <name evidence="3" type="ORF">RUM44_005661</name>
</gene>
<evidence type="ECO:0000313" key="3">
    <source>
        <dbReference type="EMBL" id="KAK6630110.1"/>
    </source>
</evidence>
<dbReference type="EMBL" id="JAWJWF010000009">
    <property type="protein sequence ID" value="KAK6630110.1"/>
    <property type="molecule type" value="Genomic_DNA"/>
</dbReference>
<dbReference type="PROSITE" id="PS50088">
    <property type="entry name" value="ANK_REPEAT"/>
    <property type="match status" value="1"/>
</dbReference>
<dbReference type="PROSITE" id="PS50174">
    <property type="entry name" value="G_PATCH"/>
    <property type="match status" value="1"/>
</dbReference>
<proteinExistence type="predicted"/>
<dbReference type="InterPro" id="IPR002110">
    <property type="entry name" value="Ankyrin_rpt"/>
</dbReference>
<protein>
    <recommendedName>
        <fullName evidence="2">G-patch domain-containing protein</fullName>
    </recommendedName>
</protein>
<sequence>MSLFKSLGTTMKIFVKEKLADSKQDNTVSDRNKFYTAFPLTSEQAKKFYEDVLSEPSQNEEAETNNFLVKTKMTLKQRTVSKRRGTKKIFQNKDLLYMGQNNDVKNLELIFSQNQEFDINIVDDFDWTPLMCASCSGAEEAVKIFLQKGADPTKGDKFGNTPLKLAKQKNFRNIVQLLEDAINKKEIDKNEVMLPSNEPFYCDLCKNNFTEVKNTHESSTLHLFNCKHKSNTFYGIPESNKGFQLLLKKGWNKGEGLGPEGCGRKFPIKAFPKKSRNGIGAMGVDQKSRLPLHINNNKTKKGKFHNIGQEKEFEKKFRLEFS</sequence>
<name>A0ABR1AWA0_POLSC</name>
<dbReference type="SUPFAM" id="SSF48403">
    <property type="entry name" value="Ankyrin repeat"/>
    <property type="match status" value="1"/>
</dbReference>
<feature type="repeat" description="ANK" evidence="1">
    <location>
        <begin position="125"/>
        <end position="157"/>
    </location>
</feature>
<evidence type="ECO:0000256" key="1">
    <source>
        <dbReference type="PROSITE-ProRule" id="PRU00023"/>
    </source>
</evidence>
<keyword evidence="1" id="KW-0040">ANK repeat</keyword>
<accession>A0ABR1AWA0</accession>
<dbReference type="Pfam" id="PF12796">
    <property type="entry name" value="Ank_2"/>
    <property type="match status" value="1"/>
</dbReference>
<dbReference type="Pfam" id="PF01585">
    <property type="entry name" value="G-patch"/>
    <property type="match status" value="1"/>
</dbReference>
<dbReference type="SMART" id="SM00248">
    <property type="entry name" value="ANK"/>
    <property type="match status" value="2"/>
</dbReference>
<dbReference type="Proteomes" id="UP001359485">
    <property type="component" value="Unassembled WGS sequence"/>
</dbReference>
<organism evidence="3 4">
    <name type="scientific">Polyplax serrata</name>
    <name type="common">Common mouse louse</name>
    <dbReference type="NCBI Taxonomy" id="468196"/>
    <lineage>
        <taxon>Eukaryota</taxon>
        <taxon>Metazoa</taxon>
        <taxon>Ecdysozoa</taxon>
        <taxon>Arthropoda</taxon>
        <taxon>Hexapoda</taxon>
        <taxon>Insecta</taxon>
        <taxon>Pterygota</taxon>
        <taxon>Neoptera</taxon>
        <taxon>Paraneoptera</taxon>
        <taxon>Psocodea</taxon>
        <taxon>Troctomorpha</taxon>
        <taxon>Phthiraptera</taxon>
        <taxon>Anoplura</taxon>
        <taxon>Polyplacidae</taxon>
        <taxon>Polyplax</taxon>
    </lineage>
</organism>
<dbReference type="Gene3D" id="1.25.40.20">
    <property type="entry name" value="Ankyrin repeat-containing domain"/>
    <property type="match status" value="1"/>
</dbReference>
<dbReference type="PANTHER" id="PTHR20923">
    <property type="entry name" value="BAT4 PROTEIN-RELATED"/>
    <property type="match status" value="1"/>
</dbReference>
<feature type="domain" description="G-patch" evidence="2">
    <location>
        <begin position="238"/>
        <end position="284"/>
    </location>
</feature>
<dbReference type="InterPro" id="IPR036770">
    <property type="entry name" value="Ankyrin_rpt-contain_sf"/>
</dbReference>
<keyword evidence="4" id="KW-1185">Reference proteome</keyword>
<evidence type="ECO:0000313" key="4">
    <source>
        <dbReference type="Proteomes" id="UP001359485"/>
    </source>
</evidence>
<comment type="caution">
    <text evidence="3">The sequence shown here is derived from an EMBL/GenBank/DDBJ whole genome shotgun (WGS) entry which is preliminary data.</text>
</comment>
<dbReference type="PANTHER" id="PTHR20923:SF1">
    <property type="entry name" value="G PATCH DOMAIN AND ANKYRIN REPEAT-CONTAINING PROTEIN 1"/>
    <property type="match status" value="1"/>
</dbReference>
<reference evidence="3 4" key="1">
    <citation type="submission" date="2023-09" db="EMBL/GenBank/DDBJ databases">
        <title>Genomes of two closely related lineages of the louse Polyplax serrata with different host specificities.</title>
        <authorList>
            <person name="Martinu J."/>
            <person name="Tarabai H."/>
            <person name="Stefka J."/>
            <person name="Hypsa V."/>
        </authorList>
    </citation>
    <scope>NUCLEOTIDE SEQUENCE [LARGE SCALE GENOMIC DNA]</scope>
    <source>
        <strain evidence="3">98ZLc_SE</strain>
    </source>
</reference>
<dbReference type="InterPro" id="IPR000467">
    <property type="entry name" value="G_patch_dom"/>
</dbReference>
<evidence type="ECO:0000259" key="2">
    <source>
        <dbReference type="PROSITE" id="PS50174"/>
    </source>
</evidence>